<proteinExistence type="inferred from homology"/>
<protein>
    <submittedName>
        <fullName evidence="3">Uncharacterized protein</fullName>
    </submittedName>
</protein>
<evidence type="ECO:0000256" key="2">
    <source>
        <dbReference type="ARBA" id="ARBA00023604"/>
    </source>
</evidence>
<dbReference type="OrthoDB" id="412788at2759"/>
<dbReference type="PANTHER" id="PTHR34598">
    <property type="entry name" value="BLL6449 PROTEIN"/>
    <property type="match status" value="1"/>
</dbReference>
<evidence type="ECO:0000313" key="3">
    <source>
        <dbReference type="EMBL" id="KAF1934431.1"/>
    </source>
</evidence>
<name>A0A6A5S1B2_9PLEO</name>
<accession>A0A6A5S1B2</accession>
<gene>
    <name evidence="3" type="ORF">M421DRAFT_97335</name>
</gene>
<dbReference type="Proteomes" id="UP000800082">
    <property type="component" value="Unassembled WGS sequence"/>
</dbReference>
<dbReference type="InterPro" id="IPR044053">
    <property type="entry name" value="AsaB-like"/>
</dbReference>
<evidence type="ECO:0000313" key="4">
    <source>
        <dbReference type="Proteomes" id="UP000800082"/>
    </source>
</evidence>
<keyword evidence="4" id="KW-1185">Reference proteome</keyword>
<dbReference type="AlphaFoldDB" id="A0A6A5S1B2"/>
<dbReference type="GeneID" id="54356160"/>
<reference evidence="3" key="1">
    <citation type="journal article" date="2020" name="Stud. Mycol.">
        <title>101 Dothideomycetes genomes: a test case for predicting lifestyles and emergence of pathogens.</title>
        <authorList>
            <person name="Haridas S."/>
            <person name="Albert R."/>
            <person name="Binder M."/>
            <person name="Bloem J."/>
            <person name="Labutti K."/>
            <person name="Salamov A."/>
            <person name="Andreopoulos B."/>
            <person name="Baker S."/>
            <person name="Barry K."/>
            <person name="Bills G."/>
            <person name="Bluhm B."/>
            <person name="Cannon C."/>
            <person name="Castanera R."/>
            <person name="Culley D."/>
            <person name="Daum C."/>
            <person name="Ezra D."/>
            <person name="Gonzalez J."/>
            <person name="Henrissat B."/>
            <person name="Kuo A."/>
            <person name="Liang C."/>
            <person name="Lipzen A."/>
            <person name="Lutzoni F."/>
            <person name="Magnuson J."/>
            <person name="Mondo S."/>
            <person name="Nolan M."/>
            <person name="Ohm R."/>
            <person name="Pangilinan J."/>
            <person name="Park H.-J."/>
            <person name="Ramirez L."/>
            <person name="Alfaro M."/>
            <person name="Sun H."/>
            <person name="Tritt A."/>
            <person name="Yoshinaga Y."/>
            <person name="Zwiers L.-H."/>
            <person name="Turgeon B."/>
            <person name="Goodwin S."/>
            <person name="Spatafora J."/>
            <person name="Crous P."/>
            <person name="Grigoriev I."/>
        </authorList>
    </citation>
    <scope>NUCLEOTIDE SEQUENCE</scope>
    <source>
        <strain evidence="3">CBS 183.55</strain>
    </source>
</reference>
<dbReference type="PANTHER" id="PTHR34598:SF3">
    <property type="entry name" value="OXIDOREDUCTASE AN1597"/>
    <property type="match status" value="1"/>
</dbReference>
<dbReference type="RefSeq" id="XP_033454679.1">
    <property type="nucleotide sequence ID" value="XM_033598493.1"/>
</dbReference>
<keyword evidence="1" id="KW-0560">Oxidoreductase</keyword>
<dbReference type="GO" id="GO:0016491">
    <property type="term" value="F:oxidoreductase activity"/>
    <property type="evidence" value="ECO:0007669"/>
    <property type="project" value="UniProtKB-KW"/>
</dbReference>
<dbReference type="EMBL" id="ML978956">
    <property type="protein sequence ID" value="KAF1934431.1"/>
    <property type="molecule type" value="Genomic_DNA"/>
</dbReference>
<sequence>MPPATILKRLAQSPAAKSVHIDTPGFACADDLEGAAFVEQFRKDEEGAKERYYEHLQSLLKKYTGASRVVIFDYTMCRRVPSLAGKNSDGREQPAAYVHVDQSNKHVHQHLGDEAECVLKRRDWPLATMDFTSLKPENYHPTNLYRKQFELVGQSCNISHHEDQRCAFEHPDTPEDAPLRESIEVRCIVCHEHEDPAPA</sequence>
<organism evidence="3 4">
    <name type="scientific">Didymella exigua CBS 183.55</name>
    <dbReference type="NCBI Taxonomy" id="1150837"/>
    <lineage>
        <taxon>Eukaryota</taxon>
        <taxon>Fungi</taxon>
        <taxon>Dikarya</taxon>
        <taxon>Ascomycota</taxon>
        <taxon>Pezizomycotina</taxon>
        <taxon>Dothideomycetes</taxon>
        <taxon>Pleosporomycetidae</taxon>
        <taxon>Pleosporales</taxon>
        <taxon>Pleosporineae</taxon>
        <taxon>Didymellaceae</taxon>
        <taxon>Didymella</taxon>
    </lineage>
</organism>
<comment type="similarity">
    <text evidence="2">Belongs to the asaB hydroxylase/desaturase family.</text>
</comment>
<evidence type="ECO:0000256" key="1">
    <source>
        <dbReference type="ARBA" id="ARBA00023002"/>
    </source>
</evidence>